<comment type="catalytic activity">
    <reaction evidence="9">
        <text>ATP + H2O = ADP + phosphate + H(+)</text>
        <dbReference type="Rhea" id="RHEA:13065"/>
        <dbReference type="ChEBI" id="CHEBI:15377"/>
        <dbReference type="ChEBI" id="CHEBI:15378"/>
        <dbReference type="ChEBI" id="CHEBI:30616"/>
        <dbReference type="ChEBI" id="CHEBI:43474"/>
        <dbReference type="ChEBI" id="CHEBI:456216"/>
        <dbReference type="EC" id="3.6.4.12"/>
    </reaction>
</comment>
<evidence type="ECO:0000256" key="7">
    <source>
        <dbReference type="ARBA" id="ARBA00023242"/>
    </source>
</evidence>
<keyword evidence="3 8" id="KW-0547">Nucleotide-binding</keyword>
<evidence type="ECO:0000256" key="2">
    <source>
        <dbReference type="ARBA" id="ARBA00022705"/>
    </source>
</evidence>
<feature type="compositionally biased region" description="Basic and acidic residues" evidence="10">
    <location>
        <begin position="575"/>
        <end position="585"/>
    </location>
</feature>
<keyword evidence="12" id="KW-1185">Reference proteome</keyword>
<dbReference type="InterPro" id="IPR001208">
    <property type="entry name" value="MCM_dom"/>
</dbReference>
<dbReference type="PROSITE" id="PS50051">
    <property type="entry name" value="MCM_2"/>
    <property type="match status" value="1"/>
</dbReference>
<evidence type="ECO:0000256" key="4">
    <source>
        <dbReference type="ARBA" id="ARBA00022801"/>
    </source>
</evidence>
<evidence type="ECO:0000256" key="1">
    <source>
        <dbReference type="ARBA" id="ARBA00004123"/>
    </source>
</evidence>
<reference evidence="13" key="1">
    <citation type="submission" date="2022-11" db="UniProtKB">
        <authorList>
            <consortium name="WormBaseParasite"/>
        </authorList>
    </citation>
    <scope>IDENTIFICATION</scope>
</reference>
<feature type="domain" description="MCM C-terminal AAA(+) ATPase" evidence="11">
    <location>
        <begin position="247"/>
        <end position="489"/>
    </location>
</feature>
<dbReference type="Gene3D" id="3.30.1640.10">
    <property type="entry name" value="mini-chromosome maintenance (MCM) complex, chain A, domain 1"/>
    <property type="match status" value="1"/>
</dbReference>
<dbReference type="GO" id="GO:0003697">
    <property type="term" value="F:single-stranded DNA binding"/>
    <property type="evidence" value="ECO:0007669"/>
    <property type="project" value="TreeGrafter"/>
</dbReference>
<dbReference type="GO" id="GO:0006271">
    <property type="term" value="P:DNA strand elongation involved in DNA replication"/>
    <property type="evidence" value="ECO:0007669"/>
    <property type="project" value="TreeGrafter"/>
</dbReference>
<dbReference type="EC" id="3.6.4.12" evidence="9"/>
<dbReference type="WBParaSite" id="nRc.2.0.1.t17054-RA">
    <property type="protein sequence ID" value="nRc.2.0.1.t17054-RA"/>
    <property type="gene ID" value="nRc.2.0.1.g17054"/>
</dbReference>
<comment type="similarity">
    <text evidence="8">Belongs to the MCM family.</text>
</comment>
<evidence type="ECO:0000259" key="11">
    <source>
        <dbReference type="PROSITE" id="PS50051"/>
    </source>
</evidence>
<dbReference type="Gene3D" id="3.40.50.300">
    <property type="entry name" value="P-loop containing nucleotide triphosphate hydrolases"/>
    <property type="match status" value="1"/>
</dbReference>
<comment type="subunit">
    <text evidence="9">Component of the MCM2-7 complex.</text>
</comment>
<dbReference type="PANTHER" id="PTHR11630">
    <property type="entry name" value="DNA REPLICATION LICENSING FACTOR MCM FAMILY MEMBER"/>
    <property type="match status" value="1"/>
</dbReference>
<comment type="function">
    <text evidence="9">Acts as component of the MCM2-7 complex (MCM complex) which is the replicative helicase essential for 'once per cell cycle' DNA replication initiation and elongation in eukaryotic cells. The active ATPase sites in the MCM2-7 ring are formed through the interaction surfaces of two neighboring subunits such that a critical structure of a conserved arginine finger motif is provided in trans relative to the ATP-binding site of the Walker A box of the adjacent subunit. The six ATPase active sites, however, are likely to contribute differentially to the complex helicase activity.</text>
</comment>
<organism evidence="12 13">
    <name type="scientific">Romanomermis culicivorax</name>
    <name type="common">Nematode worm</name>
    <dbReference type="NCBI Taxonomy" id="13658"/>
    <lineage>
        <taxon>Eukaryota</taxon>
        <taxon>Metazoa</taxon>
        <taxon>Ecdysozoa</taxon>
        <taxon>Nematoda</taxon>
        <taxon>Enoplea</taxon>
        <taxon>Dorylaimia</taxon>
        <taxon>Mermithida</taxon>
        <taxon>Mermithoidea</taxon>
        <taxon>Mermithidae</taxon>
        <taxon>Romanomermis</taxon>
    </lineage>
</organism>
<dbReference type="OMA" id="ECILECD"/>
<dbReference type="GO" id="GO:0005524">
    <property type="term" value="F:ATP binding"/>
    <property type="evidence" value="ECO:0007669"/>
    <property type="project" value="UniProtKB-UniRule"/>
</dbReference>
<keyword evidence="4 9" id="KW-0378">Hydrolase</keyword>
<keyword evidence="6 8" id="KW-0067">ATP-binding</keyword>
<dbReference type="Gene3D" id="2.40.50.140">
    <property type="entry name" value="Nucleic acid-binding proteins"/>
    <property type="match status" value="1"/>
</dbReference>
<dbReference type="InterPro" id="IPR008046">
    <property type="entry name" value="Mcm3"/>
</dbReference>
<dbReference type="Proteomes" id="UP000887565">
    <property type="component" value="Unplaced"/>
</dbReference>
<comment type="subcellular location">
    <subcellularLocation>
        <location evidence="1 9">Nucleus</location>
    </subcellularLocation>
</comment>
<dbReference type="GO" id="GO:1902975">
    <property type="term" value="P:mitotic DNA replication initiation"/>
    <property type="evidence" value="ECO:0007669"/>
    <property type="project" value="TreeGrafter"/>
</dbReference>
<dbReference type="InterPro" id="IPR031327">
    <property type="entry name" value="MCM"/>
</dbReference>
<dbReference type="SMART" id="SM00350">
    <property type="entry name" value="MCM"/>
    <property type="match status" value="1"/>
</dbReference>
<proteinExistence type="inferred from homology"/>
<evidence type="ECO:0000256" key="6">
    <source>
        <dbReference type="ARBA" id="ARBA00022840"/>
    </source>
</evidence>
<evidence type="ECO:0000256" key="10">
    <source>
        <dbReference type="SAM" id="MobiDB-lite"/>
    </source>
</evidence>
<evidence type="ECO:0000256" key="8">
    <source>
        <dbReference type="RuleBase" id="RU004070"/>
    </source>
</evidence>
<evidence type="ECO:0000313" key="13">
    <source>
        <dbReference type="WBParaSite" id="nRc.2.0.1.t17054-RA"/>
    </source>
</evidence>
<dbReference type="PROSITE" id="PS00847">
    <property type="entry name" value="MCM_1"/>
    <property type="match status" value="1"/>
</dbReference>
<dbReference type="InterPro" id="IPR027925">
    <property type="entry name" value="MCM_N"/>
</dbReference>
<accession>A0A915IUI8</accession>
<keyword evidence="5 9" id="KW-0347">Helicase</keyword>
<dbReference type="SUPFAM" id="SSF52540">
    <property type="entry name" value="P-loop containing nucleoside triphosphate hydrolases"/>
    <property type="match status" value="1"/>
</dbReference>
<dbReference type="InterPro" id="IPR033762">
    <property type="entry name" value="MCM_OB"/>
</dbReference>
<sequence>MEVTMTDIIDTDAEQELRNIQRDYANFLSDNTIEPAYSQKIQDMVDNNSYRLIVNVNDVRRRYPERCIGLLKNSFREIECFQAALKATVEHLNVEYSKRDQFFVGFEGRIHYYGISEAPVFKNPVLCTAKDENKNPLETEFGLSVYKDHQTFSMQELPETAPTGQLPRSVDVIADNDLADSCKPGDRVRVIGVYRCLPSKRDGVTQGTFRTILISNNIQLLSKDATPMYSEQDVEKIKEFLKNKKNIVKILSRSLAPSIYGHDEVKRAILCMMLGGNEKILPNGSRLRGDINILLIGDPSVAKSQLLRYVCHTAHRAIATTGRGSSGVGLTAAVTTDQETGERCLEAGAMVLGDRGIVCIDEFDKNSSDFLINFSNFFGEKFEENFPLMTYQLLKSWSIDDVTDIDRTAIHEVMEQGRVSISKAGIHAKLNARCSVLAAANPVYGRYDDSKTPMENIAMQDSLLSRFDLLFVMLDEHNPERDANVAEHIIKLHKFRPAGEAEGAILPLDGASVQTLTTHDLVKDDGDAENYDIYETDTQWLPHRNSNIESKKIIKNSNRCPETIEMCIVTREKPAERKDNEEKEAKKRKKRRSGGADENDEEDDEEMEVDDETESSAPPTSKKSKSASDDPFSFSDRDDHSDVITQFTSIQQQKKESQVPFIDVQRYQHCLS</sequence>
<keyword evidence="2 9" id="KW-0235">DNA replication</keyword>
<dbReference type="SUPFAM" id="SSF50249">
    <property type="entry name" value="Nucleic acid-binding proteins"/>
    <property type="match status" value="1"/>
</dbReference>
<dbReference type="AlphaFoldDB" id="A0A915IUI8"/>
<protein>
    <recommendedName>
        <fullName evidence="9">DNA replication licensing factor MCM3</fullName>
        <ecNumber evidence="9">3.6.4.12</ecNumber>
    </recommendedName>
</protein>
<dbReference type="InterPro" id="IPR012340">
    <property type="entry name" value="NA-bd_OB-fold"/>
</dbReference>
<dbReference type="GO" id="GO:0017116">
    <property type="term" value="F:single-stranded DNA helicase activity"/>
    <property type="evidence" value="ECO:0007669"/>
    <property type="project" value="TreeGrafter"/>
</dbReference>
<evidence type="ECO:0000256" key="9">
    <source>
        <dbReference type="RuleBase" id="RU368061"/>
    </source>
</evidence>
<dbReference type="Pfam" id="PF14551">
    <property type="entry name" value="MCM_N"/>
    <property type="match status" value="1"/>
</dbReference>
<dbReference type="Pfam" id="PF17207">
    <property type="entry name" value="MCM_OB"/>
    <property type="match status" value="1"/>
</dbReference>
<dbReference type="GO" id="GO:0042555">
    <property type="term" value="C:MCM complex"/>
    <property type="evidence" value="ECO:0007669"/>
    <property type="project" value="UniProtKB-UniRule"/>
</dbReference>
<dbReference type="PANTHER" id="PTHR11630:SF46">
    <property type="entry name" value="DNA REPLICATION LICENSING FACTOR MCM3-RELATED"/>
    <property type="match status" value="1"/>
</dbReference>
<name>A0A915IUI8_ROMCU</name>
<evidence type="ECO:0000313" key="12">
    <source>
        <dbReference type="Proteomes" id="UP000887565"/>
    </source>
</evidence>
<evidence type="ECO:0000256" key="3">
    <source>
        <dbReference type="ARBA" id="ARBA00022741"/>
    </source>
</evidence>
<dbReference type="GO" id="GO:0005634">
    <property type="term" value="C:nucleus"/>
    <property type="evidence" value="ECO:0007669"/>
    <property type="project" value="UniProtKB-SubCell"/>
</dbReference>
<dbReference type="InterPro" id="IPR018525">
    <property type="entry name" value="MCM_CS"/>
</dbReference>
<dbReference type="PRINTS" id="PR01657">
    <property type="entry name" value="MCMFAMILY"/>
</dbReference>
<keyword evidence="8" id="KW-0238">DNA-binding</keyword>
<dbReference type="Pfam" id="PF00493">
    <property type="entry name" value="MCM"/>
    <property type="match status" value="2"/>
</dbReference>
<dbReference type="GO" id="GO:0016787">
    <property type="term" value="F:hydrolase activity"/>
    <property type="evidence" value="ECO:0007669"/>
    <property type="project" value="UniProtKB-KW"/>
</dbReference>
<feature type="region of interest" description="Disordered" evidence="10">
    <location>
        <begin position="575"/>
        <end position="644"/>
    </location>
</feature>
<dbReference type="PRINTS" id="PR01659">
    <property type="entry name" value="MCMPROTEIN3"/>
</dbReference>
<feature type="compositionally biased region" description="Acidic residues" evidence="10">
    <location>
        <begin position="597"/>
        <end position="614"/>
    </location>
</feature>
<dbReference type="InterPro" id="IPR027417">
    <property type="entry name" value="P-loop_NTPase"/>
</dbReference>
<dbReference type="GO" id="GO:0000727">
    <property type="term" value="P:double-strand break repair via break-induced replication"/>
    <property type="evidence" value="ECO:0007669"/>
    <property type="project" value="TreeGrafter"/>
</dbReference>
<evidence type="ECO:0000256" key="5">
    <source>
        <dbReference type="ARBA" id="ARBA00022806"/>
    </source>
</evidence>
<keyword evidence="7 9" id="KW-0539">Nucleus</keyword>